<accession>A0A2C5XP53</accession>
<reference evidence="1 2" key="1">
    <citation type="submission" date="2017-06" db="EMBL/GenBank/DDBJ databases">
        <title>Ant-infecting Ophiocordyceps genomes reveal a high diversity of potential behavioral manipulation genes and a possible major role for enterotoxins.</title>
        <authorList>
            <person name="De Bekker C."/>
            <person name="Evans H.C."/>
            <person name="Brachmann A."/>
            <person name="Hughes D.P."/>
        </authorList>
    </citation>
    <scope>NUCLEOTIDE SEQUENCE [LARGE SCALE GENOMIC DNA]</scope>
    <source>
        <strain evidence="1 2">Map16</strain>
    </source>
</reference>
<organism evidence="1 2">
    <name type="scientific">Ophiocordyceps camponoti-rufipedis</name>
    <dbReference type="NCBI Taxonomy" id="2004952"/>
    <lineage>
        <taxon>Eukaryota</taxon>
        <taxon>Fungi</taxon>
        <taxon>Dikarya</taxon>
        <taxon>Ascomycota</taxon>
        <taxon>Pezizomycotina</taxon>
        <taxon>Sordariomycetes</taxon>
        <taxon>Hypocreomycetidae</taxon>
        <taxon>Hypocreales</taxon>
        <taxon>Ophiocordycipitaceae</taxon>
        <taxon>Ophiocordyceps</taxon>
    </lineage>
</organism>
<comment type="caution">
    <text evidence="1">The sequence shown here is derived from an EMBL/GenBank/DDBJ whole genome shotgun (WGS) entry which is preliminary data.</text>
</comment>
<evidence type="ECO:0000313" key="1">
    <source>
        <dbReference type="EMBL" id="PHH77479.1"/>
    </source>
</evidence>
<name>A0A2C5XP53_9HYPO</name>
<protein>
    <submittedName>
        <fullName evidence="1">Uncharacterized protein</fullName>
    </submittedName>
</protein>
<dbReference type="EMBL" id="NJES01000117">
    <property type="protein sequence ID" value="PHH77479.1"/>
    <property type="molecule type" value="Genomic_DNA"/>
</dbReference>
<evidence type="ECO:0000313" key="2">
    <source>
        <dbReference type="Proteomes" id="UP000226431"/>
    </source>
</evidence>
<proteinExistence type="predicted"/>
<dbReference type="AlphaFoldDB" id="A0A2C5XP53"/>
<dbReference type="Proteomes" id="UP000226431">
    <property type="component" value="Unassembled WGS sequence"/>
</dbReference>
<keyword evidence="2" id="KW-1185">Reference proteome</keyword>
<gene>
    <name evidence="1" type="ORF">CDD80_543</name>
</gene>
<sequence length="229" mass="25636">MSLGRAYHDTEANRAIRTGHTAVAALKEVLNPDIDIAPWSFASSDVERADVLLQIHRTNDYLDVLPETTDDVIGVVYCQELLAGMTMMAGQDWRNAKSHRVFGLFVSVFDHQFNSRPAIPTSGTADITSIDSEFQTRPQARCIELVTGVDESSASITGVVKDADLARCYFVRHSYEANRRVPELSLSHGSHRRKVFRVAQLIIGRVVASRNHLIHRPAIEYHHFVELSL</sequence>